<keyword evidence="3" id="KW-1185">Reference proteome</keyword>
<dbReference type="Gene3D" id="3.40.50.2000">
    <property type="entry name" value="Glycogen Phosphorylase B"/>
    <property type="match status" value="2"/>
</dbReference>
<sequence length="417" mass="47103">MCTSGPDFLASVHILQLCPRVPYPPTDGGAIAMYDVTAGLARAGHRVTVLALNTPKHHQPAEVLDHLGPNVRLVPVEVDTRLSPVNALRNLLFSKLPYNIERFVSPEVEAKLLELLRAEQFDVAQIEGSLAAWYIETLKRLAPELPVVFRAHNVEYTIWQMLAEREHNVLKRVYLRHLAQRLRRFEEHVFPQFDAVAAITEPDQRRLRAMGCQEPVVFVPAGVDMARFQPDPRINPKPRTLFMIGSLDWLPNQEGLDWLLAHVWPTVSKLYPDLELHIAGKEMPLRFQQLKVPGIVVHGFVESAAAFMQQYDVMLVPLLSGGGMRIKIIEGMALGKCIISTCLGSEGIHVRDGFDIVLRDEPTAWVECIGRYYRNELGHLAIGLEAAHTIARLYDNQRVVESFQDLYTILLPERAKC</sequence>
<dbReference type="PANTHER" id="PTHR12526">
    <property type="entry name" value="GLYCOSYLTRANSFERASE"/>
    <property type="match status" value="1"/>
</dbReference>
<organism evidence="2 3">
    <name type="scientific">Hymenobacter taeanensis</name>
    <dbReference type="NCBI Taxonomy" id="2735321"/>
    <lineage>
        <taxon>Bacteria</taxon>
        <taxon>Pseudomonadati</taxon>
        <taxon>Bacteroidota</taxon>
        <taxon>Cytophagia</taxon>
        <taxon>Cytophagales</taxon>
        <taxon>Hymenobacteraceae</taxon>
        <taxon>Hymenobacter</taxon>
    </lineage>
</organism>
<dbReference type="InterPro" id="IPR028098">
    <property type="entry name" value="Glyco_trans_4-like_N"/>
</dbReference>
<evidence type="ECO:0000259" key="1">
    <source>
        <dbReference type="Pfam" id="PF13439"/>
    </source>
</evidence>
<dbReference type="SUPFAM" id="SSF53756">
    <property type="entry name" value="UDP-Glycosyltransferase/glycogen phosphorylase"/>
    <property type="match status" value="1"/>
</dbReference>
<accession>A0A6M6BKA1</accession>
<evidence type="ECO:0000313" key="3">
    <source>
        <dbReference type="Proteomes" id="UP000501623"/>
    </source>
</evidence>
<name>A0A6M6BKA1_9BACT</name>
<dbReference type="RefSeq" id="WP_171592556.1">
    <property type="nucleotide sequence ID" value="NZ_CP053538.1"/>
</dbReference>
<dbReference type="KEGG" id="hts:HMJ29_16725"/>
<dbReference type="AlphaFoldDB" id="A0A6M6BKA1"/>
<keyword evidence="2" id="KW-0808">Transferase</keyword>
<protein>
    <submittedName>
        <fullName evidence="2">Glycosyltransferase</fullName>
    </submittedName>
</protein>
<dbReference type="GO" id="GO:0016757">
    <property type="term" value="F:glycosyltransferase activity"/>
    <property type="evidence" value="ECO:0007669"/>
    <property type="project" value="TreeGrafter"/>
</dbReference>
<dbReference type="CDD" id="cd03801">
    <property type="entry name" value="GT4_PimA-like"/>
    <property type="match status" value="1"/>
</dbReference>
<feature type="domain" description="Glycosyltransferase subfamily 4-like N-terminal" evidence="1">
    <location>
        <begin position="27"/>
        <end position="227"/>
    </location>
</feature>
<dbReference type="PANTHER" id="PTHR12526:SF600">
    <property type="entry name" value="GLYCOSYL TRANSFERASE GROUP 1"/>
    <property type="match status" value="1"/>
</dbReference>
<dbReference type="Pfam" id="PF13439">
    <property type="entry name" value="Glyco_transf_4"/>
    <property type="match status" value="1"/>
</dbReference>
<reference evidence="2 3" key="1">
    <citation type="submission" date="2020-05" db="EMBL/GenBank/DDBJ databases">
        <title>Complete genome sequence of Hymenobacter sp. TS19 in Coasted Sand Dune.</title>
        <authorList>
            <person name="Lee J.-H."/>
            <person name="Jung J.-H."/>
            <person name="Jeong S."/>
            <person name="Zhao L."/>
            <person name="Kim M.-K."/>
            <person name="Seo H.-S."/>
            <person name="Lim S."/>
        </authorList>
    </citation>
    <scope>NUCLEOTIDE SEQUENCE [LARGE SCALE GENOMIC DNA]</scope>
    <source>
        <strain evidence="2 3">TS19</strain>
    </source>
</reference>
<dbReference type="EMBL" id="CP053538">
    <property type="protein sequence ID" value="QJX48470.1"/>
    <property type="molecule type" value="Genomic_DNA"/>
</dbReference>
<dbReference type="Pfam" id="PF13692">
    <property type="entry name" value="Glyco_trans_1_4"/>
    <property type="match status" value="1"/>
</dbReference>
<gene>
    <name evidence="2" type="ORF">HMJ29_16725</name>
</gene>
<proteinExistence type="predicted"/>
<evidence type="ECO:0000313" key="2">
    <source>
        <dbReference type="EMBL" id="QJX48470.1"/>
    </source>
</evidence>
<dbReference type="Proteomes" id="UP000501623">
    <property type="component" value="Chromosome"/>
</dbReference>